<protein>
    <submittedName>
        <fullName evidence="2">RES domain protein</fullName>
    </submittedName>
</protein>
<keyword evidence="3" id="KW-1185">Reference proteome</keyword>
<dbReference type="SMART" id="SM00953">
    <property type="entry name" value="RES"/>
    <property type="match status" value="1"/>
</dbReference>
<evidence type="ECO:0000259" key="1">
    <source>
        <dbReference type="SMART" id="SM00953"/>
    </source>
</evidence>
<dbReference type="STRING" id="282197.SAMN04488517_11716"/>
<sequence>MTEAVPRRVTWARTHRIVRTLHPPIDLFEDIADPVDWEALASAAGKTDPAAMQAAGRLDLVPAARRVGGPGASHLMAPFVHCSPDRPGRFSDGSYGVYYAGDATEVALREVAHHHGVFLRATAEAPGWTGQFRELLGSVDAVLHDVGPAPGVLDPVDYAAAQALAARLRAGGSDGVVYPSVRAPGGMCIAVFWPDVLPVPVQGDPFEFHFDGAAVDRVRNRRTAEIWAV</sequence>
<organism evidence="2 3">
    <name type="scientific">Jannaschia rubra</name>
    <dbReference type="NCBI Taxonomy" id="282197"/>
    <lineage>
        <taxon>Bacteria</taxon>
        <taxon>Pseudomonadati</taxon>
        <taxon>Pseudomonadota</taxon>
        <taxon>Alphaproteobacteria</taxon>
        <taxon>Rhodobacterales</taxon>
        <taxon>Roseobacteraceae</taxon>
        <taxon>Jannaschia</taxon>
    </lineage>
</organism>
<dbReference type="Pfam" id="PF08808">
    <property type="entry name" value="RES"/>
    <property type="match status" value="1"/>
</dbReference>
<gene>
    <name evidence="2" type="ORF">JAN5088_03595</name>
</gene>
<dbReference type="EMBL" id="CXPG01000026">
    <property type="protein sequence ID" value="CTQ34799.1"/>
    <property type="molecule type" value="Genomic_DNA"/>
</dbReference>
<proteinExistence type="predicted"/>
<dbReference type="RefSeq" id="WP_055684164.1">
    <property type="nucleotide sequence ID" value="NZ_CXPG01000026.1"/>
</dbReference>
<name>A0A0M6XUH0_9RHOB</name>
<accession>A0A0M6XUH0</accession>
<dbReference type="Proteomes" id="UP000048908">
    <property type="component" value="Unassembled WGS sequence"/>
</dbReference>
<evidence type="ECO:0000313" key="2">
    <source>
        <dbReference type="EMBL" id="CTQ34799.1"/>
    </source>
</evidence>
<feature type="domain" description="RES" evidence="1">
    <location>
        <begin position="78"/>
        <end position="203"/>
    </location>
</feature>
<evidence type="ECO:0000313" key="3">
    <source>
        <dbReference type="Proteomes" id="UP000048908"/>
    </source>
</evidence>
<reference evidence="2 3" key="1">
    <citation type="submission" date="2015-07" db="EMBL/GenBank/DDBJ databases">
        <authorList>
            <person name="Noorani M."/>
        </authorList>
    </citation>
    <scope>NUCLEOTIDE SEQUENCE [LARGE SCALE GENOMIC DNA]</scope>
    <source>
        <strain evidence="2 3">CECT 5088</strain>
    </source>
</reference>
<dbReference type="AlphaFoldDB" id="A0A0M6XUH0"/>
<dbReference type="InterPro" id="IPR014914">
    <property type="entry name" value="RES_dom"/>
</dbReference>